<name>A0A6G0Y4N9_APHCR</name>
<sequence>MFGDFRQTLPVIVKGIRANIVKLYLSVSNYGRDGKVPNFENKIEIDRDLGETVTSLEDLISKVYPYIVEIKIINGCVKGQYWRRETLARVAFLHIPSKLDFKSNFFANIIQFSVKLSFAVTINRSHLNT</sequence>
<comment type="caution">
    <text evidence="1">The sequence shown here is derived from an EMBL/GenBank/DDBJ whole genome shotgun (WGS) entry which is preliminary data.</text>
</comment>
<dbReference type="Proteomes" id="UP000478052">
    <property type="component" value="Unassembled WGS sequence"/>
</dbReference>
<keyword evidence="2" id="KW-1185">Reference proteome</keyword>
<keyword evidence="1" id="KW-0347">Helicase</keyword>
<proteinExistence type="predicted"/>
<gene>
    <name evidence="1" type="ORF">FWK35_00019107</name>
</gene>
<organism evidence="1 2">
    <name type="scientific">Aphis craccivora</name>
    <name type="common">Cowpea aphid</name>
    <dbReference type="NCBI Taxonomy" id="307492"/>
    <lineage>
        <taxon>Eukaryota</taxon>
        <taxon>Metazoa</taxon>
        <taxon>Ecdysozoa</taxon>
        <taxon>Arthropoda</taxon>
        <taxon>Hexapoda</taxon>
        <taxon>Insecta</taxon>
        <taxon>Pterygota</taxon>
        <taxon>Neoptera</taxon>
        <taxon>Paraneoptera</taxon>
        <taxon>Hemiptera</taxon>
        <taxon>Sternorrhyncha</taxon>
        <taxon>Aphidomorpha</taxon>
        <taxon>Aphidoidea</taxon>
        <taxon>Aphididae</taxon>
        <taxon>Aphidini</taxon>
        <taxon>Aphis</taxon>
        <taxon>Aphis</taxon>
    </lineage>
</organism>
<accession>A0A6G0Y4N9</accession>
<reference evidence="1 2" key="1">
    <citation type="submission" date="2019-08" db="EMBL/GenBank/DDBJ databases">
        <title>Whole genome of Aphis craccivora.</title>
        <authorList>
            <person name="Voronova N.V."/>
            <person name="Shulinski R.S."/>
            <person name="Bandarenka Y.V."/>
            <person name="Zhorov D.G."/>
            <person name="Warner D."/>
        </authorList>
    </citation>
    <scope>NUCLEOTIDE SEQUENCE [LARGE SCALE GENOMIC DNA]</scope>
    <source>
        <strain evidence="1">180601</strain>
        <tissue evidence="1">Whole Body</tissue>
    </source>
</reference>
<keyword evidence="1" id="KW-0378">Hydrolase</keyword>
<evidence type="ECO:0000313" key="2">
    <source>
        <dbReference type="Proteomes" id="UP000478052"/>
    </source>
</evidence>
<protein>
    <submittedName>
        <fullName evidence="1">ATP-dependent DNA helicase</fullName>
    </submittedName>
</protein>
<keyword evidence="1" id="KW-0067">ATP-binding</keyword>
<dbReference type="AlphaFoldDB" id="A0A6G0Y4N9"/>
<evidence type="ECO:0000313" key="1">
    <source>
        <dbReference type="EMBL" id="KAF0749210.1"/>
    </source>
</evidence>
<dbReference type="GO" id="GO:0004386">
    <property type="term" value="F:helicase activity"/>
    <property type="evidence" value="ECO:0007669"/>
    <property type="project" value="UniProtKB-KW"/>
</dbReference>
<keyword evidence="1" id="KW-0547">Nucleotide-binding</keyword>
<dbReference type="EMBL" id="VUJU01006186">
    <property type="protein sequence ID" value="KAF0749210.1"/>
    <property type="molecule type" value="Genomic_DNA"/>
</dbReference>